<sequence length="197" mass="22678">MRVSDQPWTEMATGELVKRALDDAEALEHLIARFARRVRSVVRFYGMSLHDAQDAEQTVWFSFWQHLPLIRTPEHAGAWLAAATHNACRKQLKLTRRLALEDPVQLDMFDTPAARDRPTPEEHLLATERRRRVYRAITELAEPDRTIAILDMDAPRASASYVADFTGLPLDRVPSARRRARRRLRRLLIDDSTGECP</sequence>
<dbReference type="Proteomes" id="UP001501585">
    <property type="component" value="Unassembled WGS sequence"/>
</dbReference>
<accession>A0ABN2TCP2</accession>
<dbReference type="InterPro" id="IPR036388">
    <property type="entry name" value="WH-like_DNA-bd_sf"/>
</dbReference>
<keyword evidence="5" id="KW-0804">Transcription</keyword>
<organism evidence="7 8">
    <name type="scientific">Nocardiopsis rhodophaea</name>
    <dbReference type="NCBI Taxonomy" id="280238"/>
    <lineage>
        <taxon>Bacteria</taxon>
        <taxon>Bacillati</taxon>
        <taxon>Actinomycetota</taxon>
        <taxon>Actinomycetes</taxon>
        <taxon>Streptosporangiales</taxon>
        <taxon>Nocardiopsidaceae</taxon>
        <taxon>Nocardiopsis</taxon>
    </lineage>
</organism>
<evidence type="ECO:0000256" key="2">
    <source>
        <dbReference type="ARBA" id="ARBA00023015"/>
    </source>
</evidence>
<evidence type="ECO:0000256" key="4">
    <source>
        <dbReference type="ARBA" id="ARBA00023125"/>
    </source>
</evidence>
<comment type="similarity">
    <text evidence="1">Belongs to the sigma-70 factor family. ECF subfamily.</text>
</comment>
<evidence type="ECO:0000256" key="5">
    <source>
        <dbReference type="ARBA" id="ARBA00023163"/>
    </source>
</evidence>
<proteinExistence type="inferred from homology"/>
<feature type="domain" description="RNA polymerase sigma-70 region 2" evidence="6">
    <location>
        <begin position="30"/>
        <end position="96"/>
    </location>
</feature>
<dbReference type="Gene3D" id="1.10.10.10">
    <property type="entry name" value="Winged helix-like DNA-binding domain superfamily/Winged helix DNA-binding domain"/>
    <property type="match status" value="1"/>
</dbReference>
<dbReference type="PANTHER" id="PTHR43133:SF8">
    <property type="entry name" value="RNA POLYMERASE SIGMA FACTOR HI_1459-RELATED"/>
    <property type="match status" value="1"/>
</dbReference>
<dbReference type="SUPFAM" id="SSF88659">
    <property type="entry name" value="Sigma3 and sigma4 domains of RNA polymerase sigma factors"/>
    <property type="match status" value="1"/>
</dbReference>
<dbReference type="Pfam" id="PF04542">
    <property type="entry name" value="Sigma70_r2"/>
    <property type="match status" value="1"/>
</dbReference>
<dbReference type="SUPFAM" id="SSF88946">
    <property type="entry name" value="Sigma2 domain of RNA polymerase sigma factors"/>
    <property type="match status" value="1"/>
</dbReference>
<dbReference type="InterPro" id="IPR013324">
    <property type="entry name" value="RNA_pol_sigma_r3/r4-like"/>
</dbReference>
<keyword evidence="8" id="KW-1185">Reference proteome</keyword>
<dbReference type="EMBL" id="BAAAPC010000015">
    <property type="protein sequence ID" value="GAA2004955.1"/>
    <property type="molecule type" value="Genomic_DNA"/>
</dbReference>
<evidence type="ECO:0000313" key="8">
    <source>
        <dbReference type="Proteomes" id="UP001501585"/>
    </source>
</evidence>
<dbReference type="InterPro" id="IPR039425">
    <property type="entry name" value="RNA_pol_sigma-70-like"/>
</dbReference>
<comment type="caution">
    <text evidence="7">The sequence shown here is derived from an EMBL/GenBank/DDBJ whole genome shotgun (WGS) entry which is preliminary data.</text>
</comment>
<dbReference type="Gene3D" id="1.10.1740.10">
    <property type="match status" value="1"/>
</dbReference>
<gene>
    <name evidence="7" type="ORF">GCM10009799_35400</name>
</gene>
<dbReference type="InterPro" id="IPR013325">
    <property type="entry name" value="RNA_pol_sigma_r2"/>
</dbReference>
<evidence type="ECO:0000256" key="3">
    <source>
        <dbReference type="ARBA" id="ARBA00023082"/>
    </source>
</evidence>
<evidence type="ECO:0000313" key="7">
    <source>
        <dbReference type="EMBL" id="GAA2004955.1"/>
    </source>
</evidence>
<keyword evidence="2" id="KW-0805">Transcription regulation</keyword>
<evidence type="ECO:0000256" key="1">
    <source>
        <dbReference type="ARBA" id="ARBA00010641"/>
    </source>
</evidence>
<dbReference type="PANTHER" id="PTHR43133">
    <property type="entry name" value="RNA POLYMERASE ECF-TYPE SIGMA FACTO"/>
    <property type="match status" value="1"/>
</dbReference>
<keyword evidence="3" id="KW-0731">Sigma factor</keyword>
<reference evidence="7 8" key="1">
    <citation type="journal article" date="2019" name="Int. J. Syst. Evol. Microbiol.">
        <title>The Global Catalogue of Microorganisms (GCM) 10K type strain sequencing project: providing services to taxonomists for standard genome sequencing and annotation.</title>
        <authorList>
            <consortium name="The Broad Institute Genomics Platform"/>
            <consortium name="The Broad Institute Genome Sequencing Center for Infectious Disease"/>
            <person name="Wu L."/>
            <person name="Ma J."/>
        </authorList>
    </citation>
    <scope>NUCLEOTIDE SEQUENCE [LARGE SCALE GENOMIC DNA]</scope>
    <source>
        <strain evidence="7 8">JCM 15313</strain>
    </source>
</reference>
<dbReference type="NCBIfam" id="TIGR02937">
    <property type="entry name" value="sigma70-ECF"/>
    <property type="match status" value="1"/>
</dbReference>
<dbReference type="InterPro" id="IPR007627">
    <property type="entry name" value="RNA_pol_sigma70_r2"/>
</dbReference>
<name>A0ABN2TCP2_9ACTN</name>
<evidence type="ECO:0000259" key="6">
    <source>
        <dbReference type="Pfam" id="PF04542"/>
    </source>
</evidence>
<dbReference type="InterPro" id="IPR014284">
    <property type="entry name" value="RNA_pol_sigma-70_dom"/>
</dbReference>
<keyword evidence="4" id="KW-0238">DNA-binding</keyword>
<protein>
    <recommendedName>
        <fullName evidence="6">RNA polymerase sigma-70 region 2 domain-containing protein</fullName>
    </recommendedName>
</protein>